<comment type="caution">
    <text evidence="2">The sequence shown here is derived from an EMBL/GenBank/DDBJ whole genome shotgun (WGS) entry which is preliminary data.</text>
</comment>
<dbReference type="Proteomes" id="UP001152795">
    <property type="component" value="Unassembled WGS sequence"/>
</dbReference>
<accession>A0A6S7GYR7</accession>
<feature type="compositionally biased region" description="Polar residues" evidence="1">
    <location>
        <begin position="1"/>
        <end position="18"/>
    </location>
</feature>
<dbReference type="EMBL" id="CACRXK020001514">
    <property type="protein sequence ID" value="CAB3989580.1"/>
    <property type="molecule type" value="Genomic_DNA"/>
</dbReference>
<evidence type="ECO:0000256" key="1">
    <source>
        <dbReference type="SAM" id="MobiDB-lite"/>
    </source>
</evidence>
<sequence length="204" mass="22386">MAERTPSTSGESNLPSSTSHRKKGASRKEYFANRDASKVYLLDIFPRWKEFKKERNIRSDKDVAEMLLDAYQSQIRLCVSVDTQTEPEAMPTTPLGSIHESDDFLSPVLTSTPLMLSAGTEAMQAGTSSFPSPIIASHTKSLRRSSRRNLLPDSSPLSVKSTRSAIMEDVTLTASEGDESCDDDTTLTASTVLGMNESVEYVII</sequence>
<evidence type="ECO:0000313" key="2">
    <source>
        <dbReference type="EMBL" id="CAB3989580.1"/>
    </source>
</evidence>
<keyword evidence="3" id="KW-1185">Reference proteome</keyword>
<evidence type="ECO:0000313" key="3">
    <source>
        <dbReference type="Proteomes" id="UP001152795"/>
    </source>
</evidence>
<feature type="region of interest" description="Disordered" evidence="1">
    <location>
        <begin position="1"/>
        <end position="29"/>
    </location>
</feature>
<proteinExistence type="predicted"/>
<dbReference type="OrthoDB" id="9068259at2759"/>
<dbReference type="AlphaFoldDB" id="A0A6S7GYR7"/>
<gene>
    <name evidence="2" type="ORF">PACLA_8A059254</name>
</gene>
<protein>
    <submittedName>
        <fullName evidence="2">Uncharacterized protein</fullName>
    </submittedName>
</protein>
<name>A0A6S7GYR7_PARCT</name>
<organism evidence="2 3">
    <name type="scientific">Paramuricea clavata</name>
    <name type="common">Red gorgonian</name>
    <name type="synonym">Violescent sea-whip</name>
    <dbReference type="NCBI Taxonomy" id="317549"/>
    <lineage>
        <taxon>Eukaryota</taxon>
        <taxon>Metazoa</taxon>
        <taxon>Cnidaria</taxon>
        <taxon>Anthozoa</taxon>
        <taxon>Octocorallia</taxon>
        <taxon>Malacalcyonacea</taxon>
        <taxon>Plexauridae</taxon>
        <taxon>Paramuricea</taxon>
    </lineage>
</organism>
<reference evidence="2" key="1">
    <citation type="submission" date="2020-04" db="EMBL/GenBank/DDBJ databases">
        <authorList>
            <person name="Alioto T."/>
            <person name="Alioto T."/>
            <person name="Gomez Garrido J."/>
        </authorList>
    </citation>
    <scope>NUCLEOTIDE SEQUENCE</scope>
    <source>
        <strain evidence="2">A484AB</strain>
    </source>
</reference>